<evidence type="ECO:0000256" key="6">
    <source>
        <dbReference type="ARBA" id="ARBA00022777"/>
    </source>
</evidence>
<dbReference type="Pfam" id="PF02518">
    <property type="entry name" value="HATPase_c"/>
    <property type="match status" value="1"/>
</dbReference>
<dbReference type="EMBL" id="CAJC01000149">
    <property type="protein sequence ID" value="CCI53387.1"/>
    <property type="molecule type" value="Genomic_DNA"/>
</dbReference>
<evidence type="ECO:0000313" key="12">
    <source>
        <dbReference type="EMBL" id="CCI53387.1"/>
    </source>
</evidence>
<dbReference type="PANTHER" id="PTHR24421:SF10">
    <property type="entry name" value="NITRATE_NITRITE SENSOR PROTEIN NARQ"/>
    <property type="match status" value="1"/>
</dbReference>
<feature type="transmembrane region" description="Helical" evidence="9">
    <location>
        <begin position="140"/>
        <end position="159"/>
    </location>
</feature>
<evidence type="ECO:0000256" key="1">
    <source>
        <dbReference type="ARBA" id="ARBA00000085"/>
    </source>
</evidence>
<keyword evidence="4" id="KW-0808">Transferase</keyword>
<evidence type="ECO:0000259" key="10">
    <source>
        <dbReference type="Pfam" id="PF02518"/>
    </source>
</evidence>
<dbReference type="EC" id="2.7.13.3" evidence="2"/>
<organism evidence="12 13">
    <name type="scientific">Nostocoides jenkinsii Ben 74</name>
    <dbReference type="NCBI Taxonomy" id="1193518"/>
    <lineage>
        <taxon>Bacteria</taxon>
        <taxon>Bacillati</taxon>
        <taxon>Actinomycetota</taxon>
        <taxon>Actinomycetes</taxon>
        <taxon>Micrococcales</taxon>
        <taxon>Intrasporangiaceae</taxon>
        <taxon>Nostocoides</taxon>
    </lineage>
</organism>
<evidence type="ECO:0000256" key="8">
    <source>
        <dbReference type="ARBA" id="ARBA00023012"/>
    </source>
</evidence>
<evidence type="ECO:0000259" key="11">
    <source>
        <dbReference type="Pfam" id="PF07730"/>
    </source>
</evidence>
<dbReference type="Gene3D" id="3.30.565.10">
    <property type="entry name" value="Histidine kinase-like ATPase, C-terminal domain"/>
    <property type="match status" value="1"/>
</dbReference>
<dbReference type="OrthoDB" id="227596at2"/>
<feature type="transmembrane region" description="Helical" evidence="9">
    <location>
        <begin position="114"/>
        <end position="134"/>
    </location>
</feature>
<dbReference type="Proteomes" id="UP000035720">
    <property type="component" value="Unassembled WGS sequence"/>
</dbReference>
<dbReference type="AlphaFoldDB" id="A0A077MEJ7"/>
<dbReference type="RefSeq" id="WP_048545670.1">
    <property type="nucleotide sequence ID" value="NZ_HF571038.1"/>
</dbReference>
<dbReference type="SUPFAM" id="SSF55874">
    <property type="entry name" value="ATPase domain of HSP90 chaperone/DNA topoisomerase II/histidine kinase"/>
    <property type="match status" value="1"/>
</dbReference>
<dbReference type="CDD" id="cd16917">
    <property type="entry name" value="HATPase_UhpB-NarQ-NarX-like"/>
    <property type="match status" value="1"/>
</dbReference>
<keyword evidence="7" id="KW-0067">ATP-binding</keyword>
<comment type="caution">
    <text evidence="12">The sequence shown here is derived from an EMBL/GenBank/DDBJ whole genome shotgun (WGS) entry which is preliminary data.</text>
</comment>
<keyword evidence="9" id="KW-1133">Transmembrane helix</keyword>
<keyword evidence="8" id="KW-0902">Two-component regulatory system</keyword>
<gene>
    <name evidence="12" type="ORF">BN13_390004</name>
</gene>
<dbReference type="Gene3D" id="1.20.5.1930">
    <property type="match status" value="1"/>
</dbReference>
<dbReference type="InterPro" id="IPR036890">
    <property type="entry name" value="HATPase_C_sf"/>
</dbReference>
<dbReference type="GO" id="GO:0046983">
    <property type="term" value="F:protein dimerization activity"/>
    <property type="evidence" value="ECO:0007669"/>
    <property type="project" value="InterPro"/>
</dbReference>
<dbReference type="InterPro" id="IPR050482">
    <property type="entry name" value="Sensor_HK_TwoCompSys"/>
</dbReference>
<evidence type="ECO:0000256" key="9">
    <source>
        <dbReference type="SAM" id="Phobius"/>
    </source>
</evidence>
<evidence type="ECO:0000256" key="4">
    <source>
        <dbReference type="ARBA" id="ARBA00022679"/>
    </source>
</evidence>
<accession>A0A077MEJ7</accession>
<evidence type="ECO:0000313" key="13">
    <source>
        <dbReference type="Proteomes" id="UP000035720"/>
    </source>
</evidence>
<feature type="domain" description="Signal transduction histidine kinase subgroup 3 dimerisation and phosphoacceptor" evidence="11">
    <location>
        <begin position="175"/>
        <end position="241"/>
    </location>
</feature>
<dbReference type="STRING" id="1193518.BN13_390004"/>
<dbReference type="InterPro" id="IPR011712">
    <property type="entry name" value="Sig_transdc_His_kin_sub3_dim/P"/>
</dbReference>
<dbReference type="InterPro" id="IPR003594">
    <property type="entry name" value="HATPase_dom"/>
</dbReference>
<keyword evidence="13" id="KW-1185">Reference proteome</keyword>
<dbReference type="Pfam" id="PF07730">
    <property type="entry name" value="HisKA_3"/>
    <property type="match status" value="1"/>
</dbReference>
<comment type="catalytic activity">
    <reaction evidence="1">
        <text>ATP + protein L-histidine = ADP + protein N-phospho-L-histidine.</text>
        <dbReference type="EC" id="2.7.13.3"/>
    </reaction>
</comment>
<evidence type="ECO:0000256" key="2">
    <source>
        <dbReference type="ARBA" id="ARBA00012438"/>
    </source>
</evidence>
<evidence type="ECO:0000256" key="5">
    <source>
        <dbReference type="ARBA" id="ARBA00022741"/>
    </source>
</evidence>
<keyword evidence="6 12" id="KW-0418">Kinase</keyword>
<protein>
    <recommendedName>
        <fullName evidence="2">histidine kinase</fullName>
        <ecNumber evidence="2">2.7.13.3</ecNumber>
    </recommendedName>
</protein>
<keyword evidence="9" id="KW-0472">Membrane</keyword>
<dbReference type="GO" id="GO:0000155">
    <property type="term" value="F:phosphorelay sensor kinase activity"/>
    <property type="evidence" value="ECO:0007669"/>
    <property type="project" value="InterPro"/>
</dbReference>
<dbReference type="GO" id="GO:0005524">
    <property type="term" value="F:ATP binding"/>
    <property type="evidence" value="ECO:0007669"/>
    <property type="project" value="UniProtKB-KW"/>
</dbReference>
<name>A0A077MEJ7_9MICO</name>
<dbReference type="PANTHER" id="PTHR24421">
    <property type="entry name" value="NITRATE/NITRITE SENSOR PROTEIN NARX-RELATED"/>
    <property type="match status" value="1"/>
</dbReference>
<feature type="transmembrane region" description="Helical" evidence="9">
    <location>
        <begin position="65"/>
        <end position="84"/>
    </location>
</feature>
<keyword evidence="5" id="KW-0547">Nucleotide-binding</keyword>
<sequence>MIAAWREPRPAGSPPVGRHDWLLVGGLEAVALVEGLARPDLPGQPYVTALAMTYMPVLLWRRRHPLITCLVGFGIAGALAVLQIVTRSEALGLASMMAILIPLYALARWGSGREVVAGVTCVLAVAGLGLYASAATLATVMGSIVFLLLFVTVGTVVRYRADLWQRQEREIRNAERLTLARELHDTVAHHVSAIAVQAQAARVVAQTQPHRAAEILGAIEAEASNTLTQMRNMVRILREDEEGADTAKLGVADLSALSRPDANPAVEVSVAVELTHLPRSVDTAVYRLAQEALTNAVRHASGATHVAIEVSRVGSDVRLRVVDDGLCPPGMRARPGFGLIGMTERAQLLGGSLTACPGPDGGWVVEAVIPAGSRG</sequence>
<keyword evidence="9" id="KW-0812">Transmembrane</keyword>
<evidence type="ECO:0000256" key="3">
    <source>
        <dbReference type="ARBA" id="ARBA00022553"/>
    </source>
</evidence>
<reference evidence="12 13" key="1">
    <citation type="journal article" date="2013" name="ISME J.">
        <title>A metabolic model for members of the genus Tetrasphaera involved in enhanced biological phosphorus removal.</title>
        <authorList>
            <person name="Kristiansen R."/>
            <person name="Nguyen H.T.T."/>
            <person name="Saunders A.M."/>
            <person name="Nielsen J.L."/>
            <person name="Wimmer R."/>
            <person name="Le V.Q."/>
            <person name="McIlroy S.J."/>
            <person name="Petrovski S."/>
            <person name="Seviour R.J."/>
            <person name="Calteau A."/>
            <person name="Nielsen K.L."/>
            <person name="Nielsen P.H."/>
        </authorList>
    </citation>
    <scope>NUCLEOTIDE SEQUENCE [LARGE SCALE GENOMIC DNA]</scope>
    <source>
        <strain evidence="12 13">Ben 74</strain>
    </source>
</reference>
<feature type="domain" description="Histidine kinase/HSP90-like ATPase" evidence="10">
    <location>
        <begin position="283"/>
        <end position="371"/>
    </location>
</feature>
<feature type="transmembrane region" description="Helical" evidence="9">
    <location>
        <begin position="90"/>
        <end position="107"/>
    </location>
</feature>
<dbReference type="GO" id="GO:0016020">
    <property type="term" value="C:membrane"/>
    <property type="evidence" value="ECO:0007669"/>
    <property type="project" value="InterPro"/>
</dbReference>
<keyword evidence="3" id="KW-0597">Phosphoprotein</keyword>
<evidence type="ECO:0000256" key="7">
    <source>
        <dbReference type="ARBA" id="ARBA00022840"/>
    </source>
</evidence>
<proteinExistence type="predicted"/>